<protein>
    <submittedName>
        <fullName evidence="1">Uncharacterized protein</fullName>
    </submittedName>
</protein>
<dbReference type="EMBL" id="CP011125">
    <property type="protein sequence ID" value="AKF09424.1"/>
    <property type="molecule type" value="Genomic_DNA"/>
</dbReference>
<reference evidence="1 2" key="1">
    <citation type="submission" date="2015-03" db="EMBL/GenBank/DDBJ databases">
        <title>Genome assembly of Sandaracinus amylolyticus DSM 53668.</title>
        <authorList>
            <person name="Sharma G."/>
            <person name="Subramanian S."/>
        </authorList>
    </citation>
    <scope>NUCLEOTIDE SEQUENCE [LARGE SCALE GENOMIC DNA]</scope>
    <source>
        <strain evidence="1 2">DSM 53668</strain>
    </source>
</reference>
<accession>A0A0F6SGW9</accession>
<dbReference type="RefSeq" id="WP_053236469.1">
    <property type="nucleotide sequence ID" value="NZ_CP011125.1"/>
</dbReference>
<keyword evidence="2" id="KW-1185">Reference proteome</keyword>
<dbReference type="KEGG" id="samy:DB32_006573"/>
<dbReference type="Proteomes" id="UP000034883">
    <property type="component" value="Chromosome"/>
</dbReference>
<gene>
    <name evidence="1" type="ORF">DB32_006573</name>
</gene>
<dbReference type="PROSITE" id="PS51257">
    <property type="entry name" value="PROKAR_LIPOPROTEIN"/>
    <property type="match status" value="1"/>
</dbReference>
<evidence type="ECO:0000313" key="1">
    <source>
        <dbReference type="EMBL" id="AKF09424.1"/>
    </source>
</evidence>
<name>A0A0F6SGW9_9BACT</name>
<dbReference type="AlphaFoldDB" id="A0A0F6SGW9"/>
<evidence type="ECO:0000313" key="2">
    <source>
        <dbReference type="Proteomes" id="UP000034883"/>
    </source>
</evidence>
<proteinExistence type="predicted"/>
<organism evidence="1 2">
    <name type="scientific">Sandaracinus amylolyticus</name>
    <dbReference type="NCBI Taxonomy" id="927083"/>
    <lineage>
        <taxon>Bacteria</taxon>
        <taxon>Pseudomonadati</taxon>
        <taxon>Myxococcota</taxon>
        <taxon>Polyangia</taxon>
        <taxon>Polyangiales</taxon>
        <taxon>Sandaracinaceae</taxon>
        <taxon>Sandaracinus</taxon>
    </lineage>
</organism>
<sequence length="189" mass="19622">MQHPLRSSFVVVALLLASGCAGTLPEPVYANQVEEYFPEPAADAPDAEAQRAMSLEARRCAAHLNERRSDAEVVSIIQATISGIGGATSGVGGALAAVDFGDPDITTAMGVMSSIGAGVTLVGNFIIGLLANPLEELRLHGQGQRSWEIALQLRDGGGDPELIRASLVRCTEDQAPPVRATGSGPAFEM</sequence>
<dbReference type="STRING" id="927083.DB32_006573"/>